<dbReference type="PANTHER" id="PTHR38593">
    <property type="entry name" value="BLR2558 PROTEIN"/>
    <property type="match status" value="1"/>
</dbReference>
<dbReference type="Gene3D" id="1.20.1260.10">
    <property type="match status" value="1"/>
</dbReference>
<accession>A0A8J3F6C7</accession>
<dbReference type="EMBL" id="BMDP01000003">
    <property type="protein sequence ID" value="GGI54919.1"/>
    <property type="molecule type" value="Genomic_DNA"/>
</dbReference>
<dbReference type="InterPro" id="IPR012347">
    <property type="entry name" value="Ferritin-like"/>
</dbReference>
<dbReference type="InterPro" id="IPR025419">
    <property type="entry name" value="DUF4142"/>
</dbReference>
<dbReference type="RefSeq" id="WP_188421496.1">
    <property type="nucleotide sequence ID" value="NZ_BMDP01000003.1"/>
</dbReference>
<reference evidence="2" key="2">
    <citation type="submission" date="2020-09" db="EMBL/GenBank/DDBJ databases">
        <authorList>
            <person name="Sun Q."/>
            <person name="Sedlacek I."/>
        </authorList>
    </citation>
    <scope>NUCLEOTIDE SEQUENCE</scope>
    <source>
        <strain evidence="2">CCM 7664</strain>
    </source>
</reference>
<dbReference type="Pfam" id="PF13628">
    <property type="entry name" value="DUF4142"/>
    <property type="match status" value="1"/>
</dbReference>
<keyword evidence="3" id="KW-1185">Reference proteome</keyword>
<organism evidence="2 3">
    <name type="scientific">Oxalicibacterium solurbis</name>
    <dbReference type="NCBI Taxonomy" id="69280"/>
    <lineage>
        <taxon>Bacteria</taxon>
        <taxon>Pseudomonadati</taxon>
        <taxon>Pseudomonadota</taxon>
        <taxon>Betaproteobacteria</taxon>
        <taxon>Burkholderiales</taxon>
        <taxon>Oxalobacteraceae</taxon>
        <taxon>Oxalicibacterium</taxon>
    </lineage>
</organism>
<dbReference type="Proteomes" id="UP000627205">
    <property type="component" value="Unassembled WGS sequence"/>
</dbReference>
<proteinExistence type="predicted"/>
<dbReference type="AlphaFoldDB" id="A0A8J3F6C7"/>
<evidence type="ECO:0000259" key="1">
    <source>
        <dbReference type="Pfam" id="PF13628"/>
    </source>
</evidence>
<feature type="domain" description="DUF4142" evidence="1">
    <location>
        <begin position="30"/>
        <end position="165"/>
    </location>
</feature>
<comment type="caution">
    <text evidence="2">The sequence shown here is derived from an EMBL/GenBank/DDBJ whole genome shotgun (WGS) entry which is preliminary data.</text>
</comment>
<name>A0A8J3F6C7_9BURK</name>
<sequence length="168" mass="18459">MLTCAAPLHAQQTNTDPVAATAEARVSSGDRELIRDIAQANLGEIDSGMLALEKSEDERIRKFAQLMIDDHTKALEELRALAESKGITLPEETDLQHKTLKTALGLLSGSTFDSQYIARIGIGDHESAEQLLDKTIRETSDQELKAYAERNIKVVQHHLGVARAIDTK</sequence>
<evidence type="ECO:0000313" key="3">
    <source>
        <dbReference type="Proteomes" id="UP000627205"/>
    </source>
</evidence>
<reference evidence="2" key="1">
    <citation type="journal article" date="2014" name="Int. J. Syst. Evol. Microbiol.">
        <title>Complete genome sequence of Corynebacterium casei LMG S-19264T (=DSM 44701T), isolated from a smear-ripened cheese.</title>
        <authorList>
            <consortium name="US DOE Joint Genome Institute (JGI-PGF)"/>
            <person name="Walter F."/>
            <person name="Albersmeier A."/>
            <person name="Kalinowski J."/>
            <person name="Ruckert C."/>
        </authorList>
    </citation>
    <scope>NUCLEOTIDE SEQUENCE</scope>
    <source>
        <strain evidence="2">CCM 7664</strain>
    </source>
</reference>
<dbReference type="PANTHER" id="PTHR38593:SF1">
    <property type="entry name" value="BLR2558 PROTEIN"/>
    <property type="match status" value="1"/>
</dbReference>
<evidence type="ECO:0000313" key="2">
    <source>
        <dbReference type="EMBL" id="GGI54919.1"/>
    </source>
</evidence>
<protein>
    <recommendedName>
        <fullName evidence="1">DUF4142 domain-containing protein</fullName>
    </recommendedName>
</protein>
<gene>
    <name evidence="2" type="ORF">GCM10011430_20930</name>
</gene>